<dbReference type="Proteomes" id="UP001186944">
    <property type="component" value="Unassembled WGS sequence"/>
</dbReference>
<name>A0AA88XT50_PINIB</name>
<dbReference type="PANTHER" id="PTHR47526">
    <property type="entry name" value="ATP-DEPENDENT DNA HELICASE"/>
    <property type="match status" value="1"/>
</dbReference>
<proteinExistence type="predicted"/>
<sequence length="195" mass="22522">MDEIGTEIHFFSWHVPELKKYLQERGIQCSLGRKLDLVRLCELAHELDLEVLTTDTESEYKAFDLKRRCVTIGSEKIILDQVDKVDHWTDNLSRVPDIESFDVLVYLMHSCGWSADRLSNYKQDNGYRLHMACHIDEVKAAYGLHPDFMYIKCTCMPETRQSAQPYDTWLLVRTSSGEIISGGCTCVAYVYTLII</sequence>
<dbReference type="PANTHER" id="PTHR47526:SF3">
    <property type="entry name" value="PHD-TYPE DOMAIN-CONTAINING PROTEIN"/>
    <property type="match status" value="1"/>
</dbReference>
<reference evidence="1" key="1">
    <citation type="submission" date="2019-08" db="EMBL/GenBank/DDBJ databases">
        <title>The improved chromosome-level genome for the pearl oyster Pinctada fucata martensii using PacBio sequencing and Hi-C.</title>
        <authorList>
            <person name="Zheng Z."/>
        </authorList>
    </citation>
    <scope>NUCLEOTIDE SEQUENCE</scope>
    <source>
        <strain evidence="1">ZZ-2019</strain>
        <tissue evidence="1">Adductor muscle</tissue>
    </source>
</reference>
<protein>
    <recommendedName>
        <fullName evidence="3">SAP domain-containing protein</fullName>
    </recommendedName>
</protein>
<evidence type="ECO:0000313" key="2">
    <source>
        <dbReference type="Proteomes" id="UP001186944"/>
    </source>
</evidence>
<comment type="caution">
    <text evidence="1">The sequence shown here is derived from an EMBL/GenBank/DDBJ whole genome shotgun (WGS) entry which is preliminary data.</text>
</comment>
<dbReference type="AlphaFoldDB" id="A0AA88XT50"/>
<organism evidence="1 2">
    <name type="scientific">Pinctada imbricata</name>
    <name type="common">Atlantic pearl-oyster</name>
    <name type="synonym">Pinctada martensii</name>
    <dbReference type="NCBI Taxonomy" id="66713"/>
    <lineage>
        <taxon>Eukaryota</taxon>
        <taxon>Metazoa</taxon>
        <taxon>Spiralia</taxon>
        <taxon>Lophotrochozoa</taxon>
        <taxon>Mollusca</taxon>
        <taxon>Bivalvia</taxon>
        <taxon>Autobranchia</taxon>
        <taxon>Pteriomorphia</taxon>
        <taxon>Pterioida</taxon>
        <taxon>Pterioidea</taxon>
        <taxon>Pteriidae</taxon>
        <taxon>Pinctada</taxon>
    </lineage>
</organism>
<dbReference type="EMBL" id="VSWD01000011">
    <property type="protein sequence ID" value="KAK3088202.1"/>
    <property type="molecule type" value="Genomic_DNA"/>
</dbReference>
<evidence type="ECO:0000313" key="1">
    <source>
        <dbReference type="EMBL" id="KAK3088202.1"/>
    </source>
</evidence>
<accession>A0AA88XT50</accession>
<keyword evidence="2" id="KW-1185">Reference proteome</keyword>
<gene>
    <name evidence="1" type="ORF">FSP39_016087</name>
</gene>
<evidence type="ECO:0008006" key="3">
    <source>
        <dbReference type="Google" id="ProtNLM"/>
    </source>
</evidence>